<evidence type="ECO:0000256" key="2">
    <source>
        <dbReference type="SAM" id="SignalP"/>
    </source>
</evidence>
<evidence type="ECO:0000256" key="1">
    <source>
        <dbReference type="SAM" id="Phobius"/>
    </source>
</evidence>
<organism evidence="3 4">
    <name type="scientific">Pseudomonas fluorescens</name>
    <dbReference type="NCBI Taxonomy" id="294"/>
    <lineage>
        <taxon>Bacteria</taxon>
        <taxon>Pseudomonadati</taxon>
        <taxon>Pseudomonadota</taxon>
        <taxon>Gammaproteobacteria</taxon>
        <taxon>Pseudomonadales</taxon>
        <taxon>Pseudomonadaceae</taxon>
        <taxon>Pseudomonas</taxon>
    </lineage>
</organism>
<dbReference type="Proteomes" id="UP000059425">
    <property type="component" value="Chromosome"/>
</dbReference>
<proteinExistence type="predicted"/>
<keyword evidence="1" id="KW-0812">Transmembrane</keyword>
<keyword evidence="2" id="KW-0732">Signal</keyword>
<gene>
    <name evidence="3" type="ORF">AO356_25625</name>
</gene>
<keyword evidence="1" id="KW-0472">Membrane</keyword>
<sequence length="737" mass="77889">MKPSVAIPTGALSALACGLSLLALMPNFALAADSPLTQAINRLNADTRQEREIRLSDLGITAPILLGASDARRELYLPVPAGVTLSDATLQLDASYLNGEGGRNTMLLSLDGYPVRAEGLSEAQGDASVKLGVDQAPRDNGLVRLGIAWSSVVSRPLCEEDRVIGNVLRIQPNTRLNYSYDASQLKDVGAAWATLPANPGILVAPGSLSAGSYDAAWRLGVALERIGKHARILPFPALQDSVDLSNLRVPAELLNIPAFASLNGKGQHTLANPAEIGALLMLGQVPNLQADLAISDPQLLQAINQSMDALQNQVQGVDATAAAALTQWRNAHVNAALVGTGTDNVRLALLGTRPVLTIAPDATGKALSLLGSAWTKLARSRQLTVNEAQTPLSEDGRVALSRLGGAPGNFDVASRFDWSTSFPLGSVAYDGRLPVTAVVDVSAAPGASDTAPVASLFFNDFLIGAQQLTTDGEPQRIQAHIPRYALGSKNVLRVSFQRQPVSDRCLETPQAFPVSVLPTSHIVLDKTSLGDDFAGIAARFAVDTQVLVPQAYLDHPASSLAQVISVADASGVSPLRAQLKVSTDPKAAVSPDKAFLAFELPLKDSKESVQVDEQGHLRINHKDQVMLDVQRLNQLASLQVVQTSGQHGLVYRALGDQPPSLAKPVVLTRGDVAILGDNGAVAVFDTQDPNGSQLIGEEEPKGLDAWRKPSLLWLIPGGIALFLILLLAGRSARRNRQ</sequence>
<dbReference type="PROSITE" id="PS51257">
    <property type="entry name" value="PROKAR_LIPOPROTEIN"/>
    <property type="match status" value="1"/>
</dbReference>
<dbReference type="RefSeq" id="WP_060742178.1">
    <property type="nucleotide sequence ID" value="NZ_CP012831.1"/>
</dbReference>
<evidence type="ECO:0000313" key="4">
    <source>
        <dbReference type="Proteomes" id="UP000059425"/>
    </source>
</evidence>
<protein>
    <recommendedName>
        <fullName evidence="5">Cellulose synthase regulatory subunit</fullName>
    </recommendedName>
</protein>
<evidence type="ECO:0000313" key="3">
    <source>
        <dbReference type="EMBL" id="ALI10058.1"/>
    </source>
</evidence>
<keyword evidence="1" id="KW-1133">Transmembrane helix</keyword>
<accession>A0A0N9X483</accession>
<dbReference type="OrthoDB" id="7315676at2"/>
<feature type="transmembrane region" description="Helical" evidence="1">
    <location>
        <begin position="711"/>
        <end position="729"/>
    </location>
</feature>
<feature type="signal peptide" evidence="2">
    <location>
        <begin position="1"/>
        <end position="31"/>
    </location>
</feature>
<feature type="chain" id="PRO_5006040852" description="Cellulose synthase regulatory subunit" evidence="2">
    <location>
        <begin position="32"/>
        <end position="737"/>
    </location>
</feature>
<reference evidence="4" key="1">
    <citation type="submission" date="2015-09" db="EMBL/GenBank/DDBJ databases">
        <title>Whole genome sequence of Pseudomonas fluorescens FW300-N2C3.</title>
        <authorList>
            <person name="Ray J."/>
            <person name="Melnyk R."/>
            <person name="Deutschbauer A."/>
        </authorList>
    </citation>
    <scope>NUCLEOTIDE SEQUENCE [LARGE SCALE GENOMIC DNA]</scope>
    <source>
        <strain evidence="4">FW300-N2C3</strain>
    </source>
</reference>
<evidence type="ECO:0008006" key="5">
    <source>
        <dbReference type="Google" id="ProtNLM"/>
    </source>
</evidence>
<dbReference type="EMBL" id="CP012831">
    <property type="protein sequence ID" value="ALI10058.1"/>
    <property type="molecule type" value="Genomic_DNA"/>
</dbReference>
<reference evidence="3 4" key="2">
    <citation type="journal article" date="2018" name="Nature">
        <title>Mutant phenotypes for thousands of bacterial genes of unknown function.</title>
        <authorList>
            <person name="Price M.N."/>
            <person name="Wetmore K.M."/>
            <person name="Waters R.J."/>
            <person name="Callaghan M."/>
            <person name="Ray J."/>
            <person name="Liu H."/>
            <person name="Kuehl J.V."/>
            <person name="Melnyk R.A."/>
            <person name="Lamson J.S."/>
            <person name="Suh Y."/>
            <person name="Carlson H.K."/>
            <person name="Esquivel Z."/>
            <person name="Sadeeshkumar H."/>
            <person name="Chakraborty R."/>
            <person name="Zane G.M."/>
            <person name="Rubin B.E."/>
            <person name="Wall J.D."/>
            <person name="Visel A."/>
            <person name="Bristow J."/>
            <person name="Blow M.J."/>
            <person name="Arkin A.P."/>
            <person name="Deutschbauer A.M."/>
        </authorList>
    </citation>
    <scope>NUCLEOTIDE SEQUENCE [LARGE SCALE GENOMIC DNA]</scope>
    <source>
        <strain evidence="3 4">FW300-N2C3</strain>
    </source>
</reference>
<name>A0A0N9X483_PSEFL</name>
<dbReference type="AlphaFoldDB" id="A0A0N9X483"/>